<keyword evidence="3" id="KW-1185">Reference proteome</keyword>
<feature type="chain" id="PRO_5040365082" evidence="1">
    <location>
        <begin position="23"/>
        <end position="456"/>
    </location>
</feature>
<dbReference type="GO" id="GO:0098703">
    <property type="term" value="P:calcium ion import across plasma membrane"/>
    <property type="evidence" value="ECO:0007669"/>
    <property type="project" value="InterPro"/>
</dbReference>
<sequence>MRIFAIWVILAPLGCLSQTTLSIPSVNSQLVSSAQSPRIFNIPSSPSPLNLSIALCSGTHSPRFFISNGTTTNDPGIENAGEEIFLYGGLSNWRGAGPTTLFAYSGDIGSQSFQIGLTTDTPIFQNTSIPPLLGDTTATQALIFLPTNPTYPNYTLLPANVSTMASPPTPPPQTLLVFQTSNISSSLLQFNHSACGITHVPGNVVSFGNPLTTTTVLRDVDGWRTQWVLEDLTPSTNYTVYVVENATVVNGPLYFLTKSASFSCPLAHSIPFCPAVAYAVPIPLPQGSGTSLILDSLSSNITDPLLSSMSNFTQSLLTMACGRDIYSPLQTCADCQYAYRAWLCAVSFPRCTEPAAAAAQSPVQPALRAYGANNTTRSPNIGPFGQDFSELLPCIETCQAVTRSCPSLLQWVCPLNAVNADAGYGVGYIDSVDGYQGGGITGAAQDRFGNVWCNSP</sequence>
<feature type="signal peptide" evidence="1">
    <location>
        <begin position="1"/>
        <end position="22"/>
    </location>
</feature>
<dbReference type="PANTHER" id="PTHR39142:SF1">
    <property type="entry name" value="AEL197CP"/>
    <property type="match status" value="1"/>
</dbReference>
<gene>
    <name evidence="2" type="ORF">BS47DRAFT_1373225</name>
</gene>
<dbReference type="PANTHER" id="PTHR39142">
    <property type="entry name" value="MID1P"/>
    <property type="match status" value="1"/>
</dbReference>
<organism evidence="2 3">
    <name type="scientific">Hydnum rufescens UP504</name>
    <dbReference type="NCBI Taxonomy" id="1448309"/>
    <lineage>
        <taxon>Eukaryota</taxon>
        <taxon>Fungi</taxon>
        <taxon>Dikarya</taxon>
        <taxon>Basidiomycota</taxon>
        <taxon>Agaricomycotina</taxon>
        <taxon>Agaricomycetes</taxon>
        <taxon>Cantharellales</taxon>
        <taxon>Hydnaceae</taxon>
        <taxon>Hydnum</taxon>
    </lineage>
</organism>
<dbReference type="Pfam" id="PF12929">
    <property type="entry name" value="Mid1"/>
    <property type="match status" value="1"/>
</dbReference>
<evidence type="ECO:0000256" key="1">
    <source>
        <dbReference type="SAM" id="SignalP"/>
    </source>
</evidence>
<dbReference type="InterPro" id="IPR024338">
    <property type="entry name" value="MID1/Yam8"/>
</dbReference>
<name>A0A9P6DTS5_9AGAM</name>
<dbReference type="EMBL" id="MU129008">
    <property type="protein sequence ID" value="KAF9510894.1"/>
    <property type="molecule type" value="Genomic_DNA"/>
</dbReference>
<dbReference type="OrthoDB" id="5405745at2759"/>
<proteinExistence type="predicted"/>
<evidence type="ECO:0000313" key="2">
    <source>
        <dbReference type="EMBL" id="KAF9510894.1"/>
    </source>
</evidence>
<dbReference type="Proteomes" id="UP000886523">
    <property type="component" value="Unassembled WGS sequence"/>
</dbReference>
<keyword evidence="1" id="KW-0732">Signal</keyword>
<accession>A0A9P6DTS5</accession>
<dbReference type="GO" id="GO:0005262">
    <property type="term" value="F:calcium channel activity"/>
    <property type="evidence" value="ECO:0007669"/>
    <property type="project" value="InterPro"/>
</dbReference>
<evidence type="ECO:0000313" key="3">
    <source>
        <dbReference type="Proteomes" id="UP000886523"/>
    </source>
</evidence>
<dbReference type="AlphaFoldDB" id="A0A9P6DTS5"/>
<comment type="caution">
    <text evidence="2">The sequence shown here is derived from an EMBL/GenBank/DDBJ whole genome shotgun (WGS) entry which is preliminary data.</text>
</comment>
<protein>
    <submittedName>
        <fullName evidence="2">Uncharacterized protein</fullName>
    </submittedName>
</protein>
<reference evidence="2" key="1">
    <citation type="journal article" date="2020" name="Nat. Commun.">
        <title>Large-scale genome sequencing of mycorrhizal fungi provides insights into the early evolution of symbiotic traits.</title>
        <authorList>
            <person name="Miyauchi S."/>
            <person name="Kiss E."/>
            <person name="Kuo A."/>
            <person name="Drula E."/>
            <person name="Kohler A."/>
            <person name="Sanchez-Garcia M."/>
            <person name="Morin E."/>
            <person name="Andreopoulos B."/>
            <person name="Barry K.W."/>
            <person name="Bonito G."/>
            <person name="Buee M."/>
            <person name="Carver A."/>
            <person name="Chen C."/>
            <person name="Cichocki N."/>
            <person name="Clum A."/>
            <person name="Culley D."/>
            <person name="Crous P.W."/>
            <person name="Fauchery L."/>
            <person name="Girlanda M."/>
            <person name="Hayes R.D."/>
            <person name="Keri Z."/>
            <person name="LaButti K."/>
            <person name="Lipzen A."/>
            <person name="Lombard V."/>
            <person name="Magnuson J."/>
            <person name="Maillard F."/>
            <person name="Murat C."/>
            <person name="Nolan M."/>
            <person name="Ohm R.A."/>
            <person name="Pangilinan J."/>
            <person name="Pereira M.F."/>
            <person name="Perotto S."/>
            <person name="Peter M."/>
            <person name="Pfister S."/>
            <person name="Riley R."/>
            <person name="Sitrit Y."/>
            <person name="Stielow J.B."/>
            <person name="Szollosi G."/>
            <person name="Zifcakova L."/>
            <person name="Stursova M."/>
            <person name="Spatafora J.W."/>
            <person name="Tedersoo L."/>
            <person name="Vaario L.M."/>
            <person name="Yamada A."/>
            <person name="Yan M."/>
            <person name="Wang P."/>
            <person name="Xu J."/>
            <person name="Bruns T."/>
            <person name="Baldrian P."/>
            <person name="Vilgalys R."/>
            <person name="Dunand C."/>
            <person name="Henrissat B."/>
            <person name="Grigoriev I.V."/>
            <person name="Hibbett D."/>
            <person name="Nagy L.G."/>
            <person name="Martin F.M."/>
        </authorList>
    </citation>
    <scope>NUCLEOTIDE SEQUENCE</scope>
    <source>
        <strain evidence="2">UP504</strain>
    </source>
</reference>